<evidence type="ECO:0000256" key="7">
    <source>
        <dbReference type="SAM" id="Phobius"/>
    </source>
</evidence>
<dbReference type="Pfam" id="PF01943">
    <property type="entry name" value="Polysacc_synt"/>
    <property type="match status" value="1"/>
</dbReference>
<feature type="transmembrane region" description="Helical" evidence="7">
    <location>
        <begin position="173"/>
        <end position="196"/>
    </location>
</feature>
<dbReference type="STRING" id="243230.DR_A0035"/>
<dbReference type="AlphaFoldDB" id="Q9RZB9"/>
<dbReference type="PANTHER" id="PTHR30250">
    <property type="entry name" value="PST FAMILY PREDICTED COLANIC ACID TRANSPORTER"/>
    <property type="match status" value="1"/>
</dbReference>
<keyword evidence="5 7" id="KW-1133">Transmembrane helix</keyword>
<evidence type="ECO:0000256" key="5">
    <source>
        <dbReference type="ARBA" id="ARBA00022989"/>
    </source>
</evidence>
<dbReference type="KEGG" id="dra:DR_A0035"/>
<evidence type="ECO:0000256" key="2">
    <source>
        <dbReference type="ARBA" id="ARBA00007430"/>
    </source>
</evidence>
<dbReference type="InterPro" id="IPR002797">
    <property type="entry name" value="Polysacc_synth"/>
</dbReference>
<dbReference type="EnsemblBacteria" id="AAF12273">
    <property type="protein sequence ID" value="AAF12273"/>
    <property type="gene ID" value="DR_A0035"/>
</dbReference>
<keyword evidence="4 7" id="KW-0812">Transmembrane</keyword>
<evidence type="ECO:0000256" key="1">
    <source>
        <dbReference type="ARBA" id="ARBA00004651"/>
    </source>
</evidence>
<keyword evidence="6 7" id="KW-0472">Membrane</keyword>
<sequence length="420" mass="46652">MSSGRQLICRGGSAVVVYGAFFLRAFSFILLLPLFTRVIEPATWGGVLAAQALAMWLIVLIDFGFTLSLSRKVAINRENLTQVRVDVGNVYSAKLMLLIPAAFICWLTTQFGLLERFPALAWWALAWAAAQSFSPLWYYQAVEKMYYFSTIEIMGRLFYIILSIWLIKSTADAYMVLFLQVVALLIVHTITLVRLWREISGFILSFLGGWNALREGIILSGFTVLTSIYTAASTFLFSIFAPAGLVPQYGNADRLVRSGLSLLGPLNQILLPKSARAFAESPSKGFSLAKHLLYLYSLIGILGLFLGWLFAPLAVKLLFGSQYGQSLIYIRHLLVLFPLTAINTVIVYHILIPSGKERLVTRIYALISILALILIGLLVPTMGGKGMIYAVVIPEVIALFQLGIYSIKIEKESQGIFPIR</sequence>
<reference evidence="8 9" key="1">
    <citation type="journal article" date="1999" name="Science">
        <title>Genome sequence of the radioresistant bacterium Deinococcus radiodurans R1.</title>
        <authorList>
            <person name="White O."/>
            <person name="Eisen J.A."/>
            <person name="Heidelberg J.F."/>
            <person name="Hickey E.K."/>
            <person name="Peterson J.D."/>
            <person name="Dodson R.J."/>
            <person name="Haft D.H."/>
            <person name="Gwinn M.L."/>
            <person name="Nelson W.C."/>
            <person name="Richardson D.L."/>
            <person name="Moffat K.S."/>
            <person name="Qin H."/>
            <person name="Jiang L."/>
            <person name="Pamphile W."/>
            <person name="Crosby M."/>
            <person name="Shen M."/>
            <person name="Vamathevan J.J."/>
            <person name="Lam P."/>
            <person name="McDonald L."/>
            <person name="Utterback T."/>
            <person name="Zalewski C."/>
            <person name="Makarova K.S."/>
            <person name="Aravind L."/>
            <person name="Daly M.J."/>
            <person name="Minton K.W."/>
            <person name="Fleischmann R.D."/>
            <person name="Ketchum K.A."/>
            <person name="Nelson K.E."/>
            <person name="Salzberg S."/>
            <person name="Smith H.O."/>
            <person name="Venter J.C."/>
            <person name="Fraser C.M."/>
        </authorList>
    </citation>
    <scope>NUCLEOTIDE SEQUENCE [LARGE SCALE GENOMIC DNA]</scope>
    <source>
        <strain evidence="9">ATCC 13939 / DSM 20539 / JCM 16871 / LMG 4051 / NBRC 15346 / NCIMB 9279 / R1 / VKM B-1422</strain>
    </source>
</reference>
<comment type="subcellular location">
    <subcellularLocation>
        <location evidence="1">Cell membrane</location>
        <topology evidence="1">Multi-pass membrane protein</topology>
    </subcellularLocation>
</comment>
<feature type="transmembrane region" description="Helical" evidence="7">
    <location>
        <begin position="146"/>
        <end position="167"/>
    </location>
</feature>
<feature type="transmembrane region" description="Helical" evidence="7">
    <location>
        <begin position="387"/>
        <end position="407"/>
    </location>
</feature>
<dbReference type="PaxDb" id="243230-DR_A0035"/>
<evidence type="ECO:0000256" key="3">
    <source>
        <dbReference type="ARBA" id="ARBA00022475"/>
    </source>
</evidence>
<accession>Q9RZB9</accession>
<dbReference type="OrthoDB" id="63672at2"/>
<proteinExistence type="inferred from homology"/>
<evidence type="ECO:0000256" key="4">
    <source>
        <dbReference type="ARBA" id="ARBA00022692"/>
    </source>
</evidence>
<dbReference type="PANTHER" id="PTHR30250:SF10">
    <property type="entry name" value="LIPOPOLYSACCHARIDE BIOSYNTHESIS PROTEIN WZXC"/>
    <property type="match status" value="1"/>
</dbReference>
<feature type="transmembrane region" description="Helical" evidence="7">
    <location>
        <begin position="327"/>
        <end position="351"/>
    </location>
</feature>
<feature type="transmembrane region" description="Helical" evidence="7">
    <location>
        <begin position="363"/>
        <end position="381"/>
    </location>
</feature>
<dbReference type="GO" id="GO:0005886">
    <property type="term" value="C:plasma membrane"/>
    <property type="evidence" value="ECO:0000318"/>
    <property type="project" value="GO_Central"/>
</dbReference>
<dbReference type="eggNOG" id="COG2244">
    <property type="taxonomic scope" value="Bacteria"/>
</dbReference>
<keyword evidence="9" id="KW-1185">Reference proteome</keyword>
<dbReference type="HOGENOM" id="CLU_022017_0_2_0"/>
<organism evidence="8 9">
    <name type="scientific">Deinococcus radiodurans (strain ATCC 13939 / DSM 20539 / JCM 16871 / CCUG 27074 / LMG 4051 / NBRC 15346 / NCIMB 9279 / VKM B-1422 / R1)</name>
    <dbReference type="NCBI Taxonomy" id="243230"/>
    <lineage>
        <taxon>Bacteria</taxon>
        <taxon>Thermotogati</taxon>
        <taxon>Deinococcota</taxon>
        <taxon>Deinococci</taxon>
        <taxon>Deinococcales</taxon>
        <taxon>Deinococcaceae</taxon>
        <taxon>Deinococcus</taxon>
    </lineage>
</organism>
<gene>
    <name evidence="8" type="ordered locus">DR_A0035</name>
</gene>
<evidence type="ECO:0000313" key="8">
    <source>
        <dbReference type="EMBL" id="AAF12273.1"/>
    </source>
</evidence>
<feature type="transmembrane region" description="Helical" evidence="7">
    <location>
        <begin position="12"/>
        <end position="35"/>
    </location>
</feature>
<evidence type="ECO:0000256" key="6">
    <source>
        <dbReference type="ARBA" id="ARBA00023136"/>
    </source>
</evidence>
<dbReference type="InParanoid" id="Q9RZB9"/>
<dbReference type="EMBL" id="AE001825">
    <property type="protein sequence ID" value="AAF12273.1"/>
    <property type="molecule type" value="Genomic_DNA"/>
</dbReference>
<feature type="transmembrane region" description="Helical" evidence="7">
    <location>
        <begin position="217"/>
        <end position="243"/>
    </location>
</feature>
<dbReference type="InterPro" id="IPR050833">
    <property type="entry name" value="Poly_Biosynth_Transport"/>
</dbReference>
<dbReference type="PIR" id="E75596">
    <property type="entry name" value="E75596"/>
</dbReference>
<feature type="transmembrane region" description="Helical" evidence="7">
    <location>
        <begin position="292"/>
        <end position="315"/>
    </location>
</feature>
<feature type="transmembrane region" description="Helical" evidence="7">
    <location>
        <begin position="91"/>
        <end position="114"/>
    </location>
</feature>
<keyword evidence="3" id="KW-1003">Cell membrane</keyword>
<dbReference type="Proteomes" id="UP000002524">
    <property type="component" value="Chromosome 2"/>
</dbReference>
<comment type="similarity">
    <text evidence="2">Belongs to the polysaccharide synthase family.</text>
</comment>
<feature type="transmembrane region" description="Helical" evidence="7">
    <location>
        <begin position="47"/>
        <end position="70"/>
    </location>
</feature>
<evidence type="ECO:0000313" key="9">
    <source>
        <dbReference type="Proteomes" id="UP000002524"/>
    </source>
</evidence>
<name>Q9RZB9_DEIRA</name>
<protein>
    <submittedName>
        <fullName evidence="8">O-antigen transporter RfbX, putative</fullName>
    </submittedName>
</protein>